<sequence>MEYKVKNVYDQNIQLLNNINKLIYHFHSQNYDYALRLTSDIINLFTQHLKVLKEYQSYFNQEILIYDMQSTMEIFEGILNAQENKDYILLADLYELQIIPLLTKLQEILISKEGFSLLEGNYQAMLEIIEKNYSNITTELKKMPEPSTYDNRYQIEFTSVGLMTLAIIDENSNKYYFHSNNNPSSEAMTLAHSWYKEDKTEYVIYGLGLGYHIFELFNLDRSITIEIYESDLRIIQLMCAYSNIAGVFKFNNIKLVYDPEFKQLIDKLSNLTEDSEFVIHYPSLRSIQNTVIREKLDNYFIQYSSIKNQSHLLNSNYRSNVNNYDGFVDDLKEKFKGKDLFIIAAGPSLDKNYLELKKVSGRGVILATGTVLKKLINAGIKPDYFIVTDANERVYAQISGLENMEIPMIFLSTAYKGFAAKYKGKRYMVCQEGYPKAEEFAAANNISLYQTGGSVSTTALDVGINLGCKRIIFLGLDLAYTNNFVHASNTSRRNLASTEGLRQVEDIEGNLIYTSRSLDMYREWIEKRIAGVKGVEFIDATEGGARIRGMNILKLSTLLSGDKL</sequence>
<dbReference type="KEGG" id="anr:Ana3638_07885"/>
<dbReference type="Pfam" id="PF01973">
    <property type="entry name" value="MptE-like"/>
    <property type="match status" value="1"/>
</dbReference>
<dbReference type="EMBL" id="CP048000">
    <property type="protein sequence ID" value="QHQ60702.1"/>
    <property type="molecule type" value="Genomic_DNA"/>
</dbReference>
<dbReference type="PANTHER" id="PTHR41786:SF1">
    <property type="entry name" value="6-HYDROXYMETHYLPTERIN DIPHOSPHOKINASE MPTE-LIKE DOMAIN-CONTAINING PROTEIN"/>
    <property type="match status" value="1"/>
</dbReference>
<dbReference type="RefSeq" id="WP_161837536.1">
    <property type="nucleotide sequence ID" value="NZ_CP048000.1"/>
</dbReference>
<evidence type="ECO:0000313" key="3">
    <source>
        <dbReference type="Proteomes" id="UP000464314"/>
    </source>
</evidence>
<evidence type="ECO:0000259" key="1">
    <source>
        <dbReference type="Pfam" id="PF01973"/>
    </source>
</evidence>
<dbReference type="Proteomes" id="UP000464314">
    <property type="component" value="Chromosome"/>
</dbReference>
<proteinExistence type="predicted"/>
<name>A0A6P1TKR8_9FIRM</name>
<feature type="domain" description="6-hydroxymethylpterin diphosphokinase MptE-like" evidence="1">
    <location>
        <begin position="319"/>
        <end position="482"/>
    </location>
</feature>
<dbReference type="AlphaFoldDB" id="A0A6P1TKR8"/>
<dbReference type="PANTHER" id="PTHR41786">
    <property type="entry name" value="MOTILITY ACCESSORY FACTOR MAF"/>
    <property type="match status" value="1"/>
</dbReference>
<gene>
    <name evidence="2" type="ORF">Ana3638_07885</name>
</gene>
<dbReference type="InterPro" id="IPR002826">
    <property type="entry name" value="MptE-like"/>
</dbReference>
<accession>A0A6P1TKR8</accession>
<protein>
    <submittedName>
        <fullName evidence="2">DUF115 domain-containing protein</fullName>
    </submittedName>
</protein>
<evidence type="ECO:0000313" key="2">
    <source>
        <dbReference type="EMBL" id="QHQ60702.1"/>
    </source>
</evidence>
<reference evidence="2 3" key="1">
    <citation type="submission" date="2020-01" db="EMBL/GenBank/DDBJ databases">
        <title>Genome analysis of Anaerocolumna sp. CBA3638.</title>
        <authorList>
            <person name="Kim J."/>
            <person name="Roh S.W."/>
        </authorList>
    </citation>
    <scope>NUCLEOTIDE SEQUENCE [LARGE SCALE GENOMIC DNA]</scope>
    <source>
        <strain evidence="2 3">CBA3638</strain>
    </source>
</reference>
<keyword evidence="3" id="KW-1185">Reference proteome</keyword>
<organism evidence="2 3">
    <name type="scientific">Anaerocolumna sedimenticola</name>
    <dbReference type="NCBI Taxonomy" id="2696063"/>
    <lineage>
        <taxon>Bacteria</taxon>
        <taxon>Bacillati</taxon>
        <taxon>Bacillota</taxon>
        <taxon>Clostridia</taxon>
        <taxon>Lachnospirales</taxon>
        <taxon>Lachnospiraceae</taxon>
        <taxon>Anaerocolumna</taxon>
    </lineage>
</organism>